<evidence type="ECO:0000313" key="1">
    <source>
        <dbReference type="EMBL" id="KAJ7544967.1"/>
    </source>
</evidence>
<name>A0ACC2CTK2_DIPCM</name>
<gene>
    <name evidence="1" type="ORF">O6H91_09G100700</name>
</gene>
<evidence type="ECO:0000313" key="2">
    <source>
        <dbReference type="Proteomes" id="UP001162992"/>
    </source>
</evidence>
<organism evidence="1 2">
    <name type="scientific">Diphasiastrum complanatum</name>
    <name type="common">Issler's clubmoss</name>
    <name type="synonym">Lycopodium complanatum</name>
    <dbReference type="NCBI Taxonomy" id="34168"/>
    <lineage>
        <taxon>Eukaryota</taxon>
        <taxon>Viridiplantae</taxon>
        <taxon>Streptophyta</taxon>
        <taxon>Embryophyta</taxon>
        <taxon>Tracheophyta</taxon>
        <taxon>Lycopodiopsida</taxon>
        <taxon>Lycopodiales</taxon>
        <taxon>Lycopodiaceae</taxon>
        <taxon>Lycopodioideae</taxon>
        <taxon>Diphasiastrum</taxon>
    </lineage>
</organism>
<dbReference type="Proteomes" id="UP001162992">
    <property type="component" value="Chromosome 9"/>
</dbReference>
<proteinExistence type="predicted"/>
<comment type="caution">
    <text evidence="1">The sequence shown here is derived from an EMBL/GenBank/DDBJ whole genome shotgun (WGS) entry which is preliminary data.</text>
</comment>
<keyword evidence="2" id="KW-1185">Reference proteome</keyword>
<sequence>MKYMDLCLVASFFILSLMFCYSEAGEDHIISFSPDFSHQMTYLGDASYNAGTIELTLDPLRYSVYNSSGRALYSFPVRLLDPFSKLVASFSTTFSFNISPAADSLYGDGLAFIIVSDRYELGGYGFELGIYDQSRIAAAQHTFAVEFDTHQNVEIKDINDNHVGVDLMNATSLVAQDAAKANVILTDGAEKTAWIDYNGFSQVLEIRLANDDTRPVIPLISSQFNLSEVFDEFMFVGFSAATGGGDELHTILSWNFSTWGLLHSSRYHRSYTGLAAGLTLGMIVAAVVVAIIAWQALSKRMGSFRMAEEAEKDVPQIFAFKEINAATRNFSDAEKLGLGSVYRGVLPRSGAVVAVKRVACDPSLGMKAFLAEANAIRRLRHRNLVQLQGWCNDGVYLLLIYEFLPNGSVDRLLFDVGKDVLSWAHRYKIVCGIAAALLYLHEDGEQCIIHNNVKPSSVVLDHNFNARLGDFGFARIIQRHGSAANTVVAGTFGYIAPEAVQNGKATTKTDVFSFGAVVLEVGCGRRALDRSLSDDETVLVDRVWRFYEQGRILEAADPRLASAYDVQEMEMLLKLGLLCSHPDPVSRPSMRQVTLILSGDATIPPLPPSKPTTPYNPLCTVSIEHLQAATSFS</sequence>
<dbReference type="EMBL" id="CM055100">
    <property type="protein sequence ID" value="KAJ7544967.1"/>
    <property type="molecule type" value="Genomic_DNA"/>
</dbReference>
<protein>
    <submittedName>
        <fullName evidence="1">Uncharacterized protein</fullName>
    </submittedName>
</protein>
<accession>A0ACC2CTK2</accession>
<reference evidence="2" key="1">
    <citation type="journal article" date="2024" name="Proc. Natl. Acad. Sci. U.S.A.">
        <title>Extraordinary preservation of gene collinearity over three hundred million years revealed in homosporous lycophytes.</title>
        <authorList>
            <person name="Li C."/>
            <person name="Wickell D."/>
            <person name="Kuo L.Y."/>
            <person name="Chen X."/>
            <person name="Nie B."/>
            <person name="Liao X."/>
            <person name="Peng D."/>
            <person name="Ji J."/>
            <person name="Jenkins J."/>
            <person name="Williams M."/>
            <person name="Shu S."/>
            <person name="Plott C."/>
            <person name="Barry K."/>
            <person name="Rajasekar S."/>
            <person name="Grimwood J."/>
            <person name="Han X."/>
            <person name="Sun S."/>
            <person name="Hou Z."/>
            <person name="He W."/>
            <person name="Dai G."/>
            <person name="Sun C."/>
            <person name="Schmutz J."/>
            <person name="Leebens-Mack J.H."/>
            <person name="Li F.W."/>
            <person name="Wang L."/>
        </authorList>
    </citation>
    <scope>NUCLEOTIDE SEQUENCE [LARGE SCALE GENOMIC DNA]</scope>
    <source>
        <strain evidence="2">cv. PW_Plant_1</strain>
    </source>
</reference>